<dbReference type="OrthoDB" id="5767802at2"/>
<dbReference type="GO" id="GO:0010181">
    <property type="term" value="F:FMN binding"/>
    <property type="evidence" value="ECO:0007669"/>
    <property type="project" value="TreeGrafter"/>
</dbReference>
<dbReference type="GO" id="GO:0016491">
    <property type="term" value="F:oxidoreductase activity"/>
    <property type="evidence" value="ECO:0007669"/>
    <property type="project" value="InterPro"/>
</dbReference>
<dbReference type="PANTHER" id="PTHR30543:SF21">
    <property type="entry name" value="NAD(P)H-DEPENDENT FMN REDUCTASE LOT6"/>
    <property type="match status" value="1"/>
</dbReference>
<dbReference type="RefSeq" id="WP_130306084.1">
    <property type="nucleotide sequence ID" value="NZ_SHKN01000001.1"/>
</dbReference>
<dbReference type="PANTHER" id="PTHR30543">
    <property type="entry name" value="CHROMATE REDUCTASE"/>
    <property type="match status" value="1"/>
</dbReference>
<dbReference type="InterPro" id="IPR005025">
    <property type="entry name" value="FMN_Rdtase-like_dom"/>
</dbReference>
<dbReference type="Proteomes" id="UP000293562">
    <property type="component" value="Unassembled WGS sequence"/>
</dbReference>
<name>A0A4Q7VJ22_9BACT</name>
<dbReference type="Gene3D" id="3.40.50.360">
    <property type="match status" value="1"/>
</dbReference>
<dbReference type="Pfam" id="PF03358">
    <property type="entry name" value="FMN_red"/>
    <property type="match status" value="1"/>
</dbReference>
<organism evidence="2 3">
    <name type="scientific">Ancylomarina subtilis</name>
    <dbReference type="NCBI Taxonomy" id="1639035"/>
    <lineage>
        <taxon>Bacteria</taxon>
        <taxon>Pseudomonadati</taxon>
        <taxon>Bacteroidota</taxon>
        <taxon>Bacteroidia</taxon>
        <taxon>Marinilabiliales</taxon>
        <taxon>Marinifilaceae</taxon>
        <taxon>Ancylomarina</taxon>
    </lineage>
</organism>
<accession>A0A4Q7VJ22</accession>
<dbReference type="EMBL" id="SHKN01000001">
    <property type="protein sequence ID" value="RZT96176.1"/>
    <property type="molecule type" value="Genomic_DNA"/>
</dbReference>
<dbReference type="SUPFAM" id="SSF52218">
    <property type="entry name" value="Flavoproteins"/>
    <property type="match status" value="1"/>
</dbReference>
<evidence type="ECO:0000259" key="1">
    <source>
        <dbReference type="Pfam" id="PF03358"/>
    </source>
</evidence>
<reference evidence="2 3" key="1">
    <citation type="submission" date="2019-02" db="EMBL/GenBank/DDBJ databases">
        <title>Genomic Encyclopedia of Type Strains, Phase IV (KMG-IV): sequencing the most valuable type-strain genomes for metagenomic binning, comparative biology and taxonomic classification.</title>
        <authorList>
            <person name="Goeker M."/>
        </authorList>
    </citation>
    <scope>NUCLEOTIDE SEQUENCE [LARGE SCALE GENOMIC DNA]</scope>
    <source>
        <strain evidence="2 3">DSM 28825</strain>
    </source>
</reference>
<keyword evidence="3" id="KW-1185">Reference proteome</keyword>
<comment type="caution">
    <text evidence="2">The sequence shown here is derived from an EMBL/GenBank/DDBJ whole genome shotgun (WGS) entry which is preliminary data.</text>
</comment>
<dbReference type="InterPro" id="IPR050712">
    <property type="entry name" value="NAD(P)H-dep_reductase"/>
</dbReference>
<evidence type="ECO:0000313" key="3">
    <source>
        <dbReference type="Proteomes" id="UP000293562"/>
    </source>
</evidence>
<dbReference type="GO" id="GO:0005829">
    <property type="term" value="C:cytosol"/>
    <property type="evidence" value="ECO:0007669"/>
    <property type="project" value="TreeGrafter"/>
</dbReference>
<dbReference type="InterPro" id="IPR029039">
    <property type="entry name" value="Flavoprotein-like_sf"/>
</dbReference>
<feature type="domain" description="NADPH-dependent FMN reductase-like" evidence="1">
    <location>
        <begin position="3"/>
        <end position="142"/>
    </location>
</feature>
<sequence>MKKIAGISTSSSSNSINRKLLINALNQIDQNNTTLIDLNPNIPIYSIDIEERDGIPEEIQSLFTELQSYDAYLIAIPEHNGSITALFKNTLDWLSRINQNIFGKKDILLLSTSPGPNGGKYATAHVKNFIPFLGGNVVSDFNLGSFYDNFQNDFITDKLINTEYTEALKHFRTVSV</sequence>
<gene>
    <name evidence="2" type="ORF">EV201_0810</name>
</gene>
<proteinExistence type="predicted"/>
<evidence type="ECO:0000313" key="2">
    <source>
        <dbReference type="EMBL" id="RZT96176.1"/>
    </source>
</evidence>
<dbReference type="AlphaFoldDB" id="A0A4Q7VJ22"/>
<protein>
    <submittedName>
        <fullName evidence="2">NAD(P)H-dependent FMN reductase</fullName>
    </submittedName>
</protein>